<name>A0ABV9XZ20_9PSEU</name>
<evidence type="ECO:0000313" key="2">
    <source>
        <dbReference type="Proteomes" id="UP001595833"/>
    </source>
</evidence>
<keyword evidence="2" id="KW-1185">Reference proteome</keyword>
<evidence type="ECO:0000313" key="1">
    <source>
        <dbReference type="EMBL" id="MFC5053651.1"/>
    </source>
</evidence>
<organism evidence="1 2">
    <name type="scientific">Saccharothrix xinjiangensis</name>
    <dbReference type="NCBI Taxonomy" id="204798"/>
    <lineage>
        <taxon>Bacteria</taxon>
        <taxon>Bacillati</taxon>
        <taxon>Actinomycetota</taxon>
        <taxon>Actinomycetes</taxon>
        <taxon>Pseudonocardiales</taxon>
        <taxon>Pseudonocardiaceae</taxon>
        <taxon>Saccharothrix</taxon>
    </lineage>
</organism>
<sequence length="314" mass="33740">MPTTTAITADSFPTPALAVRSSDPARRAKVAAFAEVQAQAAEQLRVLLDQDLRDMAHPLVRIERLRVAYAQAHAWRYSLALGGPDARGSGTVLEARRVLLSLERGGDNMDRLGYVGRHREGAQWDPERQQYVGGTPTPAHDVLAHYGRLALARFDREGVTGDVLRTVVRAPSGAEIRGNKLIRGRTAARITQVLADRLAARGHDVSRMETGGDPIYAVTGSTTSRGLCWTTGMAVLGAAEPGDAAAWRTAAYLLYQGIGYKRGTDAILRVFLVAAGAVLLGEAPVLPHDLDLRCMVLGQEQATEMDGDTALLRG</sequence>
<proteinExistence type="predicted"/>
<accession>A0ABV9XZ20</accession>
<comment type="caution">
    <text evidence="1">The sequence shown here is derived from an EMBL/GenBank/DDBJ whole genome shotgun (WGS) entry which is preliminary data.</text>
</comment>
<reference evidence="2" key="1">
    <citation type="journal article" date="2019" name="Int. J. Syst. Evol. Microbiol.">
        <title>The Global Catalogue of Microorganisms (GCM) 10K type strain sequencing project: providing services to taxonomists for standard genome sequencing and annotation.</title>
        <authorList>
            <consortium name="The Broad Institute Genomics Platform"/>
            <consortium name="The Broad Institute Genome Sequencing Center for Infectious Disease"/>
            <person name="Wu L."/>
            <person name="Ma J."/>
        </authorList>
    </citation>
    <scope>NUCLEOTIDE SEQUENCE [LARGE SCALE GENOMIC DNA]</scope>
    <source>
        <strain evidence="2">KCTC 12848</strain>
    </source>
</reference>
<dbReference type="Proteomes" id="UP001595833">
    <property type="component" value="Unassembled WGS sequence"/>
</dbReference>
<protein>
    <submittedName>
        <fullName evidence="1">Uncharacterized protein</fullName>
    </submittedName>
</protein>
<gene>
    <name evidence="1" type="ORF">ACFPFM_07750</name>
</gene>
<dbReference type="RefSeq" id="WP_344036514.1">
    <property type="nucleotide sequence ID" value="NZ_BAAAKE010000005.1"/>
</dbReference>
<dbReference type="EMBL" id="JBHSJB010000007">
    <property type="protein sequence ID" value="MFC5053651.1"/>
    <property type="molecule type" value="Genomic_DNA"/>
</dbReference>